<feature type="domain" description="FHA" evidence="1">
    <location>
        <begin position="98"/>
        <end position="156"/>
    </location>
</feature>
<protein>
    <recommendedName>
        <fullName evidence="1">FHA domain-containing protein</fullName>
    </recommendedName>
</protein>
<dbReference type="PROSITE" id="PS50006">
    <property type="entry name" value="FHA_DOMAIN"/>
    <property type="match status" value="1"/>
</dbReference>
<evidence type="ECO:0000313" key="3">
    <source>
        <dbReference type="Proteomes" id="UP001310594"/>
    </source>
</evidence>
<comment type="caution">
    <text evidence="2">The sequence shown here is derived from an EMBL/GenBank/DDBJ whole genome shotgun (WGS) entry which is preliminary data.</text>
</comment>
<organism evidence="2 3">
    <name type="scientific">Elasticomyces elasticus</name>
    <dbReference type="NCBI Taxonomy" id="574655"/>
    <lineage>
        <taxon>Eukaryota</taxon>
        <taxon>Fungi</taxon>
        <taxon>Dikarya</taxon>
        <taxon>Ascomycota</taxon>
        <taxon>Pezizomycotina</taxon>
        <taxon>Dothideomycetes</taxon>
        <taxon>Dothideomycetidae</taxon>
        <taxon>Mycosphaerellales</taxon>
        <taxon>Teratosphaeriaceae</taxon>
        <taxon>Elasticomyces</taxon>
    </lineage>
</organism>
<dbReference type="EMBL" id="JAVRQU010000014">
    <property type="protein sequence ID" value="KAK5695475.1"/>
    <property type="molecule type" value="Genomic_DNA"/>
</dbReference>
<proteinExistence type="predicted"/>
<sequence length="246" mass="28086">MDDDPVYCIIEFLSAPIDICSESQNEQYVFDTNADWQPRARTPEFQHKQDPEHAEEGRFTYERVPSDLRRPRTPEIPRGPALAMKINKASMKDPYRGHLFGSDRDACDVLLDVDNRRGVSRRHFYLRLNAEAERPDELWIVNSASLSELHLDNQTLIPCDRHSLVPGIAYCVQAGPHISFLITFLGHHLNEKMWTELQEARSPPLWSHESPETDSNIKTGAMDMEATTFDAQHPFNTSSVAAHHAP</sequence>
<accession>A0AAN7WC70</accession>
<name>A0AAN7WC70_9PEZI</name>
<dbReference type="SUPFAM" id="SSF49879">
    <property type="entry name" value="SMAD/FHA domain"/>
    <property type="match status" value="1"/>
</dbReference>
<dbReference type="Proteomes" id="UP001310594">
    <property type="component" value="Unassembled WGS sequence"/>
</dbReference>
<evidence type="ECO:0000313" key="2">
    <source>
        <dbReference type="EMBL" id="KAK5695475.1"/>
    </source>
</evidence>
<reference evidence="2" key="1">
    <citation type="submission" date="2023-08" db="EMBL/GenBank/DDBJ databases">
        <title>Black Yeasts Isolated from many extreme environments.</title>
        <authorList>
            <person name="Coleine C."/>
            <person name="Stajich J.E."/>
            <person name="Selbmann L."/>
        </authorList>
    </citation>
    <scope>NUCLEOTIDE SEQUENCE</scope>
    <source>
        <strain evidence="2">CCFEE 5810</strain>
    </source>
</reference>
<evidence type="ECO:0000259" key="1">
    <source>
        <dbReference type="PROSITE" id="PS50006"/>
    </source>
</evidence>
<dbReference type="AlphaFoldDB" id="A0AAN7WC70"/>
<dbReference type="InterPro" id="IPR000253">
    <property type="entry name" value="FHA_dom"/>
</dbReference>
<gene>
    <name evidence="2" type="ORF">LTR97_008983</name>
</gene>
<dbReference type="InterPro" id="IPR008984">
    <property type="entry name" value="SMAD_FHA_dom_sf"/>
</dbReference>